<dbReference type="InterPro" id="IPR006195">
    <property type="entry name" value="aa-tRNA-synth_II"/>
</dbReference>
<evidence type="ECO:0000256" key="1">
    <source>
        <dbReference type="ARBA" id="ARBA00022598"/>
    </source>
</evidence>
<evidence type="ECO:0000256" key="4">
    <source>
        <dbReference type="ARBA" id="ARBA00022917"/>
    </source>
</evidence>
<dbReference type="GO" id="GO:0006422">
    <property type="term" value="P:aspartyl-tRNA aminoacylation"/>
    <property type="evidence" value="ECO:0007669"/>
    <property type="project" value="TreeGrafter"/>
</dbReference>
<dbReference type="InterPro" id="IPR047089">
    <property type="entry name" value="Asp-tRNA-ligase_1_N"/>
</dbReference>
<keyword evidence="5" id="KW-0030">Aminoacyl-tRNA synthetase</keyword>
<organism evidence="7 8">
    <name type="scientific">Candidatus Shapirobacteria bacterium CG10_big_fil_rev_8_21_14_0_10_48_15</name>
    <dbReference type="NCBI Taxonomy" id="1974484"/>
    <lineage>
        <taxon>Bacteria</taxon>
        <taxon>Candidatus Shapironibacteriota</taxon>
    </lineage>
</organism>
<dbReference type="SUPFAM" id="SSF50249">
    <property type="entry name" value="Nucleic acid-binding proteins"/>
    <property type="match status" value="1"/>
</dbReference>
<gene>
    <name evidence="7" type="ORF">COU97_00665</name>
</gene>
<dbReference type="CDD" id="cd00777">
    <property type="entry name" value="AspRS_core"/>
    <property type="match status" value="1"/>
</dbReference>
<keyword evidence="1 7" id="KW-0436">Ligase</keyword>
<dbReference type="InterPro" id="IPR004364">
    <property type="entry name" value="Aa-tRNA-synt_II"/>
</dbReference>
<dbReference type="InterPro" id="IPR002312">
    <property type="entry name" value="Asp/Asn-tRNA-synth_IIb"/>
</dbReference>
<dbReference type="PANTHER" id="PTHR22594:SF5">
    <property type="entry name" value="ASPARTATE--TRNA LIGASE, MITOCHONDRIAL"/>
    <property type="match status" value="1"/>
</dbReference>
<accession>A0A2M8L7R5</accession>
<dbReference type="CDD" id="cd04317">
    <property type="entry name" value="EcAspRS_like_N"/>
    <property type="match status" value="1"/>
</dbReference>
<evidence type="ECO:0000256" key="5">
    <source>
        <dbReference type="ARBA" id="ARBA00023146"/>
    </source>
</evidence>
<comment type="caution">
    <text evidence="7">The sequence shown here is derived from an EMBL/GenBank/DDBJ whole genome shotgun (WGS) entry which is preliminary data.</text>
</comment>
<reference evidence="8" key="1">
    <citation type="submission" date="2017-09" db="EMBL/GenBank/DDBJ databases">
        <title>Depth-based differentiation of microbial function through sediment-hosted aquifers and enrichment of novel symbionts in the deep terrestrial subsurface.</title>
        <authorList>
            <person name="Probst A.J."/>
            <person name="Ladd B."/>
            <person name="Jarett J.K."/>
            <person name="Geller-Mcgrath D.E."/>
            <person name="Sieber C.M.K."/>
            <person name="Emerson J.B."/>
            <person name="Anantharaman K."/>
            <person name="Thomas B.C."/>
            <person name="Malmstrom R."/>
            <person name="Stieglmeier M."/>
            <person name="Klingl A."/>
            <person name="Woyke T."/>
            <person name="Ryan C.M."/>
            <person name="Banfield J.F."/>
        </authorList>
    </citation>
    <scope>NUCLEOTIDE SEQUENCE [LARGE SCALE GENOMIC DNA]</scope>
</reference>
<evidence type="ECO:0000313" key="7">
    <source>
        <dbReference type="EMBL" id="PJE70252.1"/>
    </source>
</evidence>
<protein>
    <submittedName>
        <fullName evidence="7">Aspartate--tRNA ligase</fullName>
    </submittedName>
</protein>
<feature type="domain" description="Aminoacyl-transfer RNA synthetases class-II family profile" evidence="6">
    <location>
        <begin position="108"/>
        <end position="395"/>
    </location>
</feature>
<keyword evidence="2" id="KW-0547">Nucleotide-binding</keyword>
<evidence type="ECO:0000256" key="3">
    <source>
        <dbReference type="ARBA" id="ARBA00022840"/>
    </source>
</evidence>
<dbReference type="PRINTS" id="PR01042">
    <property type="entry name" value="TRNASYNTHASP"/>
</dbReference>
<dbReference type="GO" id="GO:0005524">
    <property type="term" value="F:ATP binding"/>
    <property type="evidence" value="ECO:0007669"/>
    <property type="project" value="UniProtKB-KW"/>
</dbReference>
<dbReference type="PANTHER" id="PTHR22594">
    <property type="entry name" value="ASPARTYL/LYSYL-TRNA SYNTHETASE"/>
    <property type="match status" value="1"/>
</dbReference>
<name>A0A2M8L7R5_9BACT</name>
<keyword evidence="3" id="KW-0067">ATP-binding</keyword>
<dbReference type="InterPro" id="IPR047090">
    <property type="entry name" value="AspRS_core"/>
</dbReference>
<dbReference type="InterPro" id="IPR045864">
    <property type="entry name" value="aa-tRNA-synth_II/BPL/LPL"/>
</dbReference>
<evidence type="ECO:0000259" key="6">
    <source>
        <dbReference type="PROSITE" id="PS50862"/>
    </source>
</evidence>
<dbReference type="InterPro" id="IPR012340">
    <property type="entry name" value="NA-bd_OB-fold"/>
</dbReference>
<dbReference type="PROSITE" id="PS50862">
    <property type="entry name" value="AA_TRNA_LIGASE_II"/>
    <property type="match status" value="1"/>
</dbReference>
<dbReference type="SUPFAM" id="SSF55681">
    <property type="entry name" value="Class II aaRS and biotin synthetases"/>
    <property type="match status" value="1"/>
</dbReference>
<evidence type="ECO:0000256" key="2">
    <source>
        <dbReference type="ARBA" id="ARBA00022741"/>
    </source>
</evidence>
<keyword evidence="4" id="KW-0648">Protein biosynthesis</keyword>
<dbReference type="InterPro" id="IPR004365">
    <property type="entry name" value="NA-bd_OB_tRNA"/>
</dbReference>
<proteinExistence type="predicted"/>
<dbReference type="Pfam" id="PF01336">
    <property type="entry name" value="tRNA_anti-codon"/>
    <property type="match status" value="1"/>
</dbReference>
<dbReference type="EMBL" id="PFEM01000009">
    <property type="protein sequence ID" value="PJE70252.1"/>
    <property type="molecule type" value="Genomic_DNA"/>
</dbReference>
<sequence>MVFVDLRDRSGLVQIVGDQKLGELRTEDVIALEGTVKARPAKLVNSKLPTGEVEVEAGKVTILSRAADLPFEVTSDGLQIKEDLRLKYRYLDLRRPRLAANLKKRHQMVSFIRRWLDERGFWEVETPILTKATPEGARDFLVPSRLQPGQFYALPQSPQQYKQLLMVAGVEKYFQIARCFRDEDPRADRAYGEFTQLDLELSFTDQAEILSLTEQLFTSLVEQVLGKKILQKPFPKFTYQEAVKQFGDDKFDLRDQKQRQDPDLLAFAWVVDFPLFEKTETRQLRPSHHPFTAPKDEDLPLLDQDPVKVRSWQHDLVCNGHEIAGGSLRITDPQVQHKIFEILGHTQQEIQQKFGHLLEAFRYGVPPHGGIAFGIDRALAVFLGEPSLREVMAFPLNASGQTAVMDAPSPADAAQLKELAINVRK</sequence>
<evidence type="ECO:0000313" key="8">
    <source>
        <dbReference type="Proteomes" id="UP000231579"/>
    </source>
</evidence>
<dbReference type="Gene3D" id="3.30.930.10">
    <property type="entry name" value="Bira Bifunctional Protein, Domain 2"/>
    <property type="match status" value="1"/>
</dbReference>
<dbReference type="AlphaFoldDB" id="A0A2M8L7R5"/>
<dbReference type="GO" id="GO:0003676">
    <property type="term" value="F:nucleic acid binding"/>
    <property type="evidence" value="ECO:0007669"/>
    <property type="project" value="InterPro"/>
</dbReference>
<dbReference type="GO" id="GO:0004815">
    <property type="term" value="F:aspartate-tRNA ligase activity"/>
    <property type="evidence" value="ECO:0007669"/>
    <property type="project" value="TreeGrafter"/>
</dbReference>
<dbReference type="Pfam" id="PF00152">
    <property type="entry name" value="tRNA-synt_2"/>
    <property type="match status" value="1"/>
</dbReference>
<dbReference type="Gene3D" id="2.40.50.140">
    <property type="entry name" value="Nucleic acid-binding proteins"/>
    <property type="match status" value="1"/>
</dbReference>
<dbReference type="Proteomes" id="UP000231579">
    <property type="component" value="Unassembled WGS sequence"/>
</dbReference>